<evidence type="ECO:0000313" key="7">
    <source>
        <dbReference type="Proteomes" id="UP001231189"/>
    </source>
</evidence>
<dbReference type="GO" id="GO:0043139">
    <property type="term" value="F:5'-3' DNA helicase activity"/>
    <property type="evidence" value="ECO:0007669"/>
    <property type="project" value="UniProtKB-EC"/>
</dbReference>
<keyword evidence="1" id="KW-0347">Helicase</keyword>
<dbReference type="SUPFAM" id="SSF52540">
    <property type="entry name" value="P-loop containing nucleoside triphosphate hydrolases"/>
    <property type="match status" value="1"/>
</dbReference>
<dbReference type="EMBL" id="JAUUTY010000006">
    <property type="protein sequence ID" value="KAK1617628.1"/>
    <property type="molecule type" value="Genomic_DNA"/>
</dbReference>
<comment type="similarity">
    <text evidence="1">Belongs to the helicase family.</text>
</comment>
<dbReference type="PANTHER" id="PTHR10492:SF92">
    <property type="entry name" value="ATP-DEPENDENT DNA HELICASE"/>
    <property type="match status" value="1"/>
</dbReference>
<dbReference type="GO" id="GO:0000723">
    <property type="term" value="P:telomere maintenance"/>
    <property type="evidence" value="ECO:0007669"/>
    <property type="project" value="InterPro"/>
</dbReference>
<comment type="cofactor">
    <cofactor evidence="1">
        <name>Mg(2+)</name>
        <dbReference type="ChEBI" id="CHEBI:18420"/>
    </cofactor>
</comment>
<keyword evidence="1" id="KW-0233">DNA recombination</keyword>
<comment type="caution">
    <text evidence="6">The sequence shown here is derived from an EMBL/GenBank/DDBJ whole genome shotgun (WGS) entry which is preliminary data.</text>
</comment>
<dbReference type="Pfam" id="PF14214">
    <property type="entry name" value="Helitron_like_N"/>
    <property type="match status" value="1"/>
</dbReference>
<dbReference type="InterPro" id="IPR025476">
    <property type="entry name" value="Helitron_helicase-like"/>
</dbReference>
<feature type="domain" description="MULE transposase" evidence="4">
    <location>
        <begin position="87"/>
        <end position="158"/>
    </location>
</feature>
<feature type="region of interest" description="Disordered" evidence="2">
    <location>
        <begin position="182"/>
        <end position="213"/>
    </location>
</feature>
<feature type="compositionally biased region" description="Polar residues" evidence="2">
    <location>
        <begin position="268"/>
        <end position="284"/>
    </location>
</feature>
<feature type="compositionally biased region" description="Acidic residues" evidence="2">
    <location>
        <begin position="336"/>
        <end position="346"/>
    </location>
</feature>
<comment type="catalytic activity">
    <reaction evidence="1">
        <text>ATP + H2O = ADP + phosphate + H(+)</text>
        <dbReference type="Rhea" id="RHEA:13065"/>
        <dbReference type="ChEBI" id="CHEBI:15377"/>
        <dbReference type="ChEBI" id="CHEBI:15378"/>
        <dbReference type="ChEBI" id="CHEBI:30616"/>
        <dbReference type="ChEBI" id="CHEBI:43474"/>
        <dbReference type="ChEBI" id="CHEBI:456216"/>
        <dbReference type="EC" id="5.6.2.3"/>
    </reaction>
</comment>
<keyword evidence="1" id="KW-0547">Nucleotide-binding</keyword>
<dbReference type="GO" id="GO:0016787">
    <property type="term" value="F:hydrolase activity"/>
    <property type="evidence" value="ECO:0007669"/>
    <property type="project" value="UniProtKB-KW"/>
</dbReference>
<dbReference type="Pfam" id="PF10551">
    <property type="entry name" value="MULE"/>
    <property type="match status" value="1"/>
</dbReference>
<evidence type="ECO:0000256" key="1">
    <source>
        <dbReference type="RuleBase" id="RU363044"/>
    </source>
</evidence>
<dbReference type="Gene3D" id="3.40.50.300">
    <property type="entry name" value="P-loop containing nucleotide triphosphate hydrolases"/>
    <property type="match status" value="1"/>
</dbReference>
<reference evidence="6" key="1">
    <citation type="submission" date="2023-07" db="EMBL/GenBank/DDBJ databases">
        <title>A chromosome-level genome assembly of Lolium multiflorum.</title>
        <authorList>
            <person name="Chen Y."/>
            <person name="Copetti D."/>
            <person name="Kolliker R."/>
            <person name="Studer B."/>
        </authorList>
    </citation>
    <scope>NUCLEOTIDE SEQUENCE</scope>
    <source>
        <strain evidence="6">02402/16</strain>
        <tissue evidence="6">Leaf</tissue>
    </source>
</reference>
<organism evidence="6 7">
    <name type="scientific">Lolium multiflorum</name>
    <name type="common">Italian ryegrass</name>
    <name type="synonym">Lolium perenne subsp. multiflorum</name>
    <dbReference type="NCBI Taxonomy" id="4521"/>
    <lineage>
        <taxon>Eukaryota</taxon>
        <taxon>Viridiplantae</taxon>
        <taxon>Streptophyta</taxon>
        <taxon>Embryophyta</taxon>
        <taxon>Tracheophyta</taxon>
        <taxon>Spermatophyta</taxon>
        <taxon>Magnoliopsida</taxon>
        <taxon>Liliopsida</taxon>
        <taxon>Poales</taxon>
        <taxon>Poaceae</taxon>
        <taxon>BOP clade</taxon>
        <taxon>Pooideae</taxon>
        <taxon>Poodae</taxon>
        <taxon>Poeae</taxon>
        <taxon>Poeae Chloroplast Group 2 (Poeae type)</taxon>
        <taxon>Loliodinae</taxon>
        <taxon>Loliinae</taxon>
        <taxon>Lolium</taxon>
    </lineage>
</organism>
<evidence type="ECO:0000259" key="3">
    <source>
        <dbReference type="Pfam" id="PF05970"/>
    </source>
</evidence>
<evidence type="ECO:0000313" key="6">
    <source>
        <dbReference type="EMBL" id="KAK1617628.1"/>
    </source>
</evidence>
<feature type="domain" description="Helitron helicase-like" evidence="5">
    <location>
        <begin position="650"/>
        <end position="831"/>
    </location>
</feature>
<feature type="domain" description="DNA helicase Pif1-like DEAD-box helicase" evidence="3">
    <location>
        <begin position="1272"/>
        <end position="1324"/>
    </location>
</feature>
<gene>
    <name evidence="6" type="ORF">QYE76_023145</name>
</gene>
<dbReference type="InterPro" id="IPR018289">
    <property type="entry name" value="MULE_transposase_dom"/>
</dbReference>
<keyword evidence="7" id="KW-1185">Reference proteome</keyword>
<evidence type="ECO:0000256" key="2">
    <source>
        <dbReference type="SAM" id="MobiDB-lite"/>
    </source>
</evidence>
<sequence length="1349" mass="155314">MRIMGEVYGGLANVPYDSKDVRNYMAKIDEEHTHKDMSLLLAHFARMKKEDPDFYFHLHTDHANKVDRIFWVDGPAIAAYKNYIDCLSFDTTYMKNMYNMPFAPFIGINRYCQTIQLGCGFLKNENVESFEWLFKEFLEAMGGVQPDNFITDQDAAMRGEYLSRTLGDTLWGDDFLNVTEQTNEQQSELLNTEAEDHRKESRSQQRARERAEKEILEEVERRRLVAHRRANRQSIPHGERHAQQQRCNARFATKHNTLAAESITMSCSEAGTSSAPNPSSSTHASPPISPLESTQAYTVNTDSEMEAFLARLMEDNPNPGDLMDDEYYLFAGEGSTADDMDFDEPESTGKDTTDDDPFEFVYSNLPDSTHILEHAENCEICKAKKFQYETDGFCCRNGQTELLEPEPIPELMRLWSSSDADSRHFRESIRFFNGHFSFTTLGVTLDNNYTNMKSGVYTFRAHRTMYHNVHSFGPGSRPEHLQLYFYDDDPNLNHRAKSTENLDQSVVKMLVDILKENPYSKQFRRLGAQKENLDEYRIELNTDQKLDQRRYNKPISDEVAAIWVEGNNLARRFERSIILHGNNNERYSIQATQGCYDPLSYPLFFPNAELGWHPNIPKRNVSYATAQKSRAERDNDAEGNSRFCVSVRDYYCYRLQTRPAIFNPILHGGRLFQQFAVDMYIKIEGCRLNWFREHQTEIRADLYKGIVDSITAGETRASAVGIRTVLPSSFKGGYRDMKKRHMDAMALVQTYGKPDIFLTMTCNPSWPEILDDLLPGQTPQDRPDLVARVFRAKLEKMKEMLLKNHILGVVKAHVYVVEFQKRGLPHAHFLLIMDSAYKLVVPEQYDKVISAELPDKNKYPELYAMVVKHMMHGPCGVLKPNNVCMQDGQCKCRYPRAFNENTVQGKDSYPVYHRRKDGRHAKVRGQILDNRWVVPYNPYLLRMFNCHINVEVCSSIKAVKYLYKYIYKGHDRTSFNIDQPDNDGNIDEIKRYIDARWVTPPEAMWRIFGFKLCDNSPAVLQLPLHLLDMHRVTFKAGEDLKEVLARDNVQSSMLTEYFVANNNHPWARHILYRDFPGSFTWHKTKYWKPRQERHQVGRIVSAHPAEGDRYFLRVLLNHVPGSTSFDDLKTVDGVLCDSFRDAAERRGLIESDSTLDECLTESEQFAMPVSLRRLFATILVFCEPGDVRGLWDRHLEAMSDDFRRRHTCPNVVEQNVLLDISGMLQSMGKDIKMFDLPDIDENYDTTGGEAREVIEESNIEVDPNDKNLASSLNPEQRHAYEKIVSAVHSGDGGVFFVNGPGGTGKTFLYRALLATVREEKKLLLQRQPQASPLPSCLEVGPPTPDSRSH</sequence>
<protein>
    <recommendedName>
        <fullName evidence="1">ATP-dependent DNA helicase</fullName>
        <ecNumber evidence="1">5.6.2.3</ecNumber>
    </recommendedName>
</protein>
<dbReference type="GO" id="GO:0005524">
    <property type="term" value="F:ATP binding"/>
    <property type="evidence" value="ECO:0007669"/>
    <property type="project" value="UniProtKB-KW"/>
</dbReference>
<accession>A0AAD8VUU3</accession>
<name>A0AAD8VUU3_LOLMU</name>
<feature type="region of interest" description="Disordered" evidence="2">
    <location>
        <begin position="1325"/>
        <end position="1349"/>
    </location>
</feature>
<dbReference type="GO" id="GO:0006281">
    <property type="term" value="P:DNA repair"/>
    <property type="evidence" value="ECO:0007669"/>
    <property type="project" value="UniProtKB-KW"/>
</dbReference>
<dbReference type="Proteomes" id="UP001231189">
    <property type="component" value="Unassembled WGS sequence"/>
</dbReference>
<feature type="region of interest" description="Disordered" evidence="2">
    <location>
        <begin position="335"/>
        <end position="356"/>
    </location>
</feature>
<dbReference type="GO" id="GO:0006310">
    <property type="term" value="P:DNA recombination"/>
    <property type="evidence" value="ECO:0007669"/>
    <property type="project" value="UniProtKB-KW"/>
</dbReference>
<evidence type="ECO:0000259" key="5">
    <source>
        <dbReference type="Pfam" id="PF14214"/>
    </source>
</evidence>
<evidence type="ECO:0000259" key="4">
    <source>
        <dbReference type="Pfam" id="PF10551"/>
    </source>
</evidence>
<dbReference type="Pfam" id="PF05970">
    <property type="entry name" value="PIF1"/>
    <property type="match status" value="1"/>
</dbReference>
<keyword evidence="1" id="KW-0234">DNA repair</keyword>
<keyword evidence="1" id="KW-0227">DNA damage</keyword>
<proteinExistence type="inferred from homology"/>
<dbReference type="EC" id="5.6.2.3" evidence="1"/>
<dbReference type="InterPro" id="IPR010285">
    <property type="entry name" value="DNA_helicase_pif1-like_DEAD"/>
</dbReference>
<dbReference type="PANTHER" id="PTHR10492">
    <property type="match status" value="1"/>
</dbReference>
<keyword evidence="1" id="KW-0378">Hydrolase</keyword>
<feature type="region of interest" description="Disordered" evidence="2">
    <location>
        <begin position="268"/>
        <end position="292"/>
    </location>
</feature>
<dbReference type="InterPro" id="IPR027417">
    <property type="entry name" value="P-loop_NTPase"/>
</dbReference>
<feature type="compositionally biased region" description="Basic and acidic residues" evidence="2">
    <location>
        <begin position="194"/>
        <end position="213"/>
    </location>
</feature>
<keyword evidence="1" id="KW-0067">ATP-binding</keyword>